<dbReference type="Proteomes" id="UP000823889">
    <property type="component" value="Unassembled WGS sequence"/>
</dbReference>
<proteinExistence type="predicted"/>
<evidence type="ECO:0000313" key="3">
    <source>
        <dbReference type="Proteomes" id="UP000823889"/>
    </source>
</evidence>
<keyword evidence="1" id="KW-0472">Membrane</keyword>
<reference evidence="2" key="1">
    <citation type="journal article" date="2021" name="PeerJ">
        <title>Extensive microbial diversity within the chicken gut microbiome revealed by metagenomics and culture.</title>
        <authorList>
            <person name="Gilroy R."/>
            <person name="Ravi A."/>
            <person name="Getino M."/>
            <person name="Pursley I."/>
            <person name="Horton D.L."/>
            <person name="Alikhan N.F."/>
            <person name="Baker D."/>
            <person name="Gharbi K."/>
            <person name="Hall N."/>
            <person name="Watson M."/>
            <person name="Adriaenssens E.M."/>
            <person name="Foster-Nyarko E."/>
            <person name="Jarju S."/>
            <person name="Secka A."/>
            <person name="Antonio M."/>
            <person name="Oren A."/>
            <person name="Chaudhuri R.R."/>
            <person name="La Ragione R."/>
            <person name="Hildebrand F."/>
            <person name="Pallen M.J."/>
        </authorList>
    </citation>
    <scope>NUCLEOTIDE SEQUENCE</scope>
    <source>
        <strain evidence="2">9264</strain>
    </source>
</reference>
<reference evidence="2" key="2">
    <citation type="submission" date="2021-04" db="EMBL/GenBank/DDBJ databases">
        <authorList>
            <person name="Gilroy R."/>
        </authorList>
    </citation>
    <scope>NUCLEOTIDE SEQUENCE</scope>
    <source>
        <strain evidence="2">9264</strain>
    </source>
</reference>
<evidence type="ECO:0000313" key="2">
    <source>
        <dbReference type="EMBL" id="HJD44855.1"/>
    </source>
</evidence>
<feature type="transmembrane region" description="Helical" evidence="1">
    <location>
        <begin position="116"/>
        <end position="142"/>
    </location>
</feature>
<keyword evidence="1" id="KW-1133">Transmembrane helix</keyword>
<comment type="caution">
    <text evidence="2">The sequence shown here is derived from an EMBL/GenBank/DDBJ whole genome shotgun (WGS) entry which is preliminary data.</text>
</comment>
<name>A0A9D2RHA7_9BURK</name>
<feature type="transmembrane region" description="Helical" evidence="1">
    <location>
        <begin position="162"/>
        <end position="188"/>
    </location>
</feature>
<feature type="transmembrane region" description="Helical" evidence="1">
    <location>
        <begin position="76"/>
        <end position="95"/>
    </location>
</feature>
<feature type="transmembrane region" description="Helical" evidence="1">
    <location>
        <begin position="20"/>
        <end position="42"/>
    </location>
</feature>
<protein>
    <submittedName>
        <fullName evidence="2">Uncharacterized protein</fullName>
    </submittedName>
</protein>
<sequence>MGITAGKTLRRPADESERRVLAFALWLALGSGLVFLITLFGASDTLRAQQSLVMAGLYVEVEPEVQPHWATRLATLAFQGTGLLSLLMWSSAVWLTWRVRRVHYDFGGLSVGVRRYFVGLAAGGWVAVLGCLAYHLIGAFHYVVGQQLTAYELMNRLPQTDVLIALSAQILVMGVLLIGFVVLVRAAARYGVVSVARKRGRA</sequence>
<organism evidence="2 3">
    <name type="scientific">Candidatus Paenalcaligenes intestinipullorum</name>
    <dbReference type="NCBI Taxonomy" id="2838718"/>
    <lineage>
        <taxon>Bacteria</taxon>
        <taxon>Pseudomonadati</taxon>
        <taxon>Pseudomonadota</taxon>
        <taxon>Betaproteobacteria</taxon>
        <taxon>Burkholderiales</taxon>
        <taxon>Alcaligenaceae</taxon>
        <taxon>Paenalcaligenes</taxon>
    </lineage>
</organism>
<dbReference type="AlphaFoldDB" id="A0A9D2RHA7"/>
<dbReference type="EMBL" id="DWUQ01000153">
    <property type="protein sequence ID" value="HJD44855.1"/>
    <property type="molecule type" value="Genomic_DNA"/>
</dbReference>
<gene>
    <name evidence="2" type="ORF">H9906_07505</name>
</gene>
<keyword evidence="1" id="KW-0812">Transmembrane</keyword>
<evidence type="ECO:0000256" key="1">
    <source>
        <dbReference type="SAM" id="Phobius"/>
    </source>
</evidence>
<accession>A0A9D2RHA7</accession>